<dbReference type="Proteomes" id="UP000651452">
    <property type="component" value="Unassembled WGS sequence"/>
</dbReference>
<dbReference type="OrthoDB" id="10042665at2759"/>
<feature type="region of interest" description="Disordered" evidence="1">
    <location>
        <begin position="305"/>
        <end position="347"/>
    </location>
</feature>
<dbReference type="InterPro" id="IPR003959">
    <property type="entry name" value="ATPase_AAA_core"/>
</dbReference>
<dbReference type="EMBL" id="RZGK01000021">
    <property type="protein sequence ID" value="KAF9691292.1"/>
    <property type="molecule type" value="Genomic_DNA"/>
</dbReference>
<protein>
    <recommendedName>
        <fullName evidence="2">AAA+ ATPase domain-containing protein</fullName>
    </recommendedName>
</protein>
<feature type="region of interest" description="Disordered" evidence="1">
    <location>
        <begin position="430"/>
        <end position="480"/>
    </location>
</feature>
<feature type="compositionally biased region" description="Low complexity" evidence="1">
    <location>
        <begin position="88"/>
        <end position="105"/>
    </location>
</feature>
<dbReference type="GO" id="GO:0016887">
    <property type="term" value="F:ATP hydrolysis activity"/>
    <property type="evidence" value="ECO:0007669"/>
    <property type="project" value="InterPro"/>
</dbReference>
<evidence type="ECO:0000259" key="2">
    <source>
        <dbReference type="SMART" id="SM00382"/>
    </source>
</evidence>
<feature type="domain" description="AAA+ ATPase" evidence="2">
    <location>
        <begin position="784"/>
        <end position="913"/>
    </location>
</feature>
<dbReference type="Pfam" id="PF00004">
    <property type="entry name" value="AAA"/>
    <property type="match status" value="1"/>
</dbReference>
<dbReference type="SUPFAM" id="SSF101447">
    <property type="entry name" value="Formin homology 2 domain (FH2 domain)"/>
    <property type="match status" value="1"/>
</dbReference>
<dbReference type="Pfam" id="PF22942">
    <property type="entry name" value="DUF7025"/>
    <property type="match status" value="1"/>
</dbReference>
<feature type="region of interest" description="Disordered" evidence="1">
    <location>
        <begin position="62"/>
        <end position="129"/>
    </location>
</feature>
<dbReference type="Gene3D" id="3.40.50.300">
    <property type="entry name" value="P-loop containing nucleotide triphosphate hydrolases"/>
    <property type="match status" value="1"/>
</dbReference>
<reference evidence="3" key="2">
    <citation type="submission" date="2020-09" db="EMBL/GenBank/DDBJ databases">
        <title>Reference genome assembly for Australian Ascochyta lentis isolate Al4.</title>
        <authorList>
            <person name="Lee R.C."/>
            <person name="Farfan-Caceres L.M."/>
            <person name="Debler J.W."/>
            <person name="Williams A.H."/>
            <person name="Henares B.M."/>
        </authorList>
    </citation>
    <scope>NUCLEOTIDE SEQUENCE</scope>
    <source>
        <strain evidence="3">Al4</strain>
    </source>
</reference>
<dbReference type="AlphaFoldDB" id="A0A8H7IV06"/>
<dbReference type="GO" id="GO:0005524">
    <property type="term" value="F:ATP binding"/>
    <property type="evidence" value="ECO:0007669"/>
    <property type="project" value="InterPro"/>
</dbReference>
<dbReference type="InterPro" id="IPR003593">
    <property type="entry name" value="AAA+_ATPase"/>
</dbReference>
<dbReference type="InterPro" id="IPR027417">
    <property type="entry name" value="P-loop_NTPase"/>
</dbReference>
<evidence type="ECO:0000313" key="4">
    <source>
        <dbReference type="Proteomes" id="UP000651452"/>
    </source>
</evidence>
<gene>
    <name evidence="3" type="ORF">EKO04_010563</name>
</gene>
<dbReference type="SMART" id="SM00382">
    <property type="entry name" value="AAA"/>
    <property type="match status" value="1"/>
</dbReference>
<dbReference type="PANTHER" id="PTHR46411:SF2">
    <property type="entry name" value="AAA+ ATPASE DOMAIN-CONTAINING PROTEIN"/>
    <property type="match status" value="1"/>
</dbReference>
<organism evidence="3 4">
    <name type="scientific">Ascochyta lentis</name>
    <dbReference type="NCBI Taxonomy" id="205686"/>
    <lineage>
        <taxon>Eukaryota</taxon>
        <taxon>Fungi</taxon>
        <taxon>Dikarya</taxon>
        <taxon>Ascomycota</taxon>
        <taxon>Pezizomycotina</taxon>
        <taxon>Dothideomycetes</taxon>
        <taxon>Pleosporomycetidae</taxon>
        <taxon>Pleosporales</taxon>
        <taxon>Pleosporineae</taxon>
        <taxon>Didymellaceae</taxon>
        <taxon>Ascochyta</taxon>
    </lineage>
</organism>
<accession>A0A8H7IV06</accession>
<feature type="region of interest" description="Disordered" evidence="1">
    <location>
        <begin position="1154"/>
        <end position="1181"/>
    </location>
</feature>
<name>A0A8H7IV06_9PLEO</name>
<keyword evidence="4" id="KW-1185">Reference proteome</keyword>
<comment type="caution">
    <text evidence="3">The sequence shown here is derived from an EMBL/GenBank/DDBJ whole genome shotgun (WGS) entry which is preliminary data.</text>
</comment>
<feature type="compositionally biased region" description="Basic residues" evidence="1">
    <location>
        <begin position="110"/>
        <end position="119"/>
    </location>
</feature>
<dbReference type="InterPro" id="IPR056599">
    <property type="entry name" value="AAA_lid_fung"/>
</dbReference>
<dbReference type="CDD" id="cd19481">
    <property type="entry name" value="RecA-like_protease"/>
    <property type="match status" value="1"/>
</dbReference>
<feature type="region of interest" description="Disordered" evidence="1">
    <location>
        <begin position="219"/>
        <end position="239"/>
    </location>
</feature>
<dbReference type="InterPro" id="IPR054289">
    <property type="entry name" value="DUF7025"/>
</dbReference>
<dbReference type="SUPFAM" id="SSF52540">
    <property type="entry name" value="P-loop containing nucleoside triphosphate hydrolases"/>
    <property type="match status" value="1"/>
</dbReference>
<feature type="region of interest" description="Disordered" evidence="1">
    <location>
        <begin position="1"/>
        <end position="43"/>
    </location>
</feature>
<dbReference type="PANTHER" id="PTHR46411">
    <property type="entry name" value="FAMILY ATPASE, PUTATIVE-RELATED"/>
    <property type="match status" value="1"/>
</dbReference>
<proteinExistence type="predicted"/>
<feature type="compositionally biased region" description="Acidic residues" evidence="1">
    <location>
        <begin position="73"/>
        <end position="87"/>
    </location>
</feature>
<sequence length="1181" mass="133209">MAALQQKGADSTEHQHLPAVHGSADTENVTRAPQVDNRAAEADFSSLVHEIKILRSKVARLERKSLTVKAESDSENPSDSDLDDSSVVDDSSVNDDNGSNDWDSSPPIPKKQRLPYRKARQIDSKVNRVQQKIPQNEVASERKIRGRETFSKNDTTETTPLTLYTISLATSSLRPALNKAWWPEFKKKNSNSVIDVLLGSPEVVWNPWSQFTSKKTNDRKKKLISVPRPPPRVEVEHPGVDPLPERIRINSRLLLSILAEIQNTPSLYGEAESVVFLRPYKLLAYYHQDLQDWYQRLLKKHEQSKEAAPKTPALVDESLEVPPPMVKSQASSEEQQEMQVDENATTTASAEIRAMDSALAQRHMRPLIEFLEVYVLARQTYLEGEACKKVTFHDLWLLFKPGDVVVESSGNQAYRVLSVFTQRHIAIPPWTKMQTANRPPLPPPPPPPQHVMPPPPPPPPLRSRQATLGPDSRFYGENPHLPSDPRFYAGDDKPFVMSCVHIDTDGDSVGPVQQRFEVQAYEGEKLITDLPLYPLRFRTTPIRFSKDNLDTTSSLLTVREQLVERGKRFMELTTIRHVYYAGPAYKSRNILDGQMVIDNSEVFLMDARRRRPIFKTSLDATPPTPPDVQLTVCSADCCADDTVWNDTNLDLRRNKEYHHRLLPLSRNEVPPLIVQERLLSALKKEPEKLAIEDDDYIVMSDRVFGFALRSRKWTELDLAYISEVRYQLDEPSTAAASKRNKLTKTSFDELVLPPGHRKLILSLVAQHFRDEEHHDVDIFRGKGKGLILLLHGAPGVGKTSTAEGVAEAFRKPLLQITCGDLGSTAKEVEEALERNFALASRWDCVLLLDEADVFLASRSKASSGADLNRNALVAVFLRVLEYYTGILFLTTNRIGDFDEAFASRIHVSLKYPALDRDSTKKILALNIRIITERFKKNGRMIEVDEMGIGAAVLGYWDKHEKARLNGRQIRNACQTAVALAEFEAQGGSHETILDPDATVQLESTHFDIVFNAYLEFNRYLKAIHGTFQDEHAGEMGWRAAERNAQAVMTSSAQPPKTRAHPSSFPGRDLYPQNAQNPVSKWQEDQDPSLQRFNQRARPSHEHEHHSSPGPASRNIVSSSHEYPMAVMRGEERFPSTGSAERGVWEGAHETIAGHNAPYPARQHNAGPQIQHHEQYQGNDNY</sequence>
<evidence type="ECO:0000256" key="1">
    <source>
        <dbReference type="SAM" id="MobiDB-lite"/>
    </source>
</evidence>
<reference evidence="3" key="1">
    <citation type="submission" date="2018-12" db="EMBL/GenBank/DDBJ databases">
        <authorList>
            <person name="Syme R.A."/>
            <person name="Farfan-Caceres L."/>
            <person name="Lichtenzveig J."/>
        </authorList>
    </citation>
    <scope>NUCLEOTIDE SEQUENCE</scope>
    <source>
        <strain evidence="3">Al4</strain>
    </source>
</reference>
<feature type="region of interest" description="Disordered" evidence="1">
    <location>
        <begin position="1043"/>
        <end position="1116"/>
    </location>
</feature>
<feature type="compositionally biased region" description="Pro residues" evidence="1">
    <location>
        <begin position="439"/>
        <end position="461"/>
    </location>
</feature>
<dbReference type="Pfam" id="PF23232">
    <property type="entry name" value="AAA_lid_13"/>
    <property type="match status" value="1"/>
</dbReference>
<evidence type="ECO:0000313" key="3">
    <source>
        <dbReference type="EMBL" id="KAF9691292.1"/>
    </source>
</evidence>